<evidence type="ECO:0000256" key="1">
    <source>
        <dbReference type="SAM" id="SignalP"/>
    </source>
</evidence>
<sequence>MLQGRHVALYAVSLLTLPSISASCNTSAAPKSISAPFLSYSVPRRHGAKTL</sequence>
<gene>
    <name evidence="2" type="ORF">PDIGIT_LOCUS8321</name>
</gene>
<protein>
    <submittedName>
        <fullName evidence="2">Uncharacterized protein</fullName>
    </submittedName>
</protein>
<dbReference type="AlphaFoldDB" id="A0A9W4XVZ5"/>
<comment type="caution">
    <text evidence="2">The sequence shown here is derived from an EMBL/GenBank/DDBJ whole genome shotgun (WGS) entry which is preliminary data.</text>
</comment>
<reference evidence="2" key="1">
    <citation type="submission" date="2023-01" db="EMBL/GenBank/DDBJ databases">
        <authorList>
            <person name="Van Ghelder C."/>
            <person name="Rancurel C."/>
        </authorList>
    </citation>
    <scope>NUCLEOTIDE SEQUENCE</scope>
    <source>
        <strain evidence="2">CNCM I-4278</strain>
    </source>
</reference>
<feature type="chain" id="PRO_5040872217" evidence="1">
    <location>
        <begin position="23"/>
        <end position="51"/>
    </location>
</feature>
<accession>A0A9W4XVZ5</accession>
<name>A0A9W4XVZ5_9PLEO</name>
<evidence type="ECO:0000313" key="2">
    <source>
        <dbReference type="EMBL" id="CAI6335242.1"/>
    </source>
</evidence>
<organism evidence="2 3">
    <name type="scientific">Periconia digitata</name>
    <dbReference type="NCBI Taxonomy" id="1303443"/>
    <lineage>
        <taxon>Eukaryota</taxon>
        <taxon>Fungi</taxon>
        <taxon>Dikarya</taxon>
        <taxon>Ascomycota</taxon>
        <taxon>Pezizomycotina</taxon>
        <taxon>Dothideomycetes</taxon>
        <taxon>Pleosporomycetidae</taxon>
        <taxon>Pleosporales</taxon>
        <taxon>Massarineae</taxon>
        <taxon>Periconiaceae</taxon>
        <taxon>Periconia</taxon>
    </lineage>
</organism>
<dbReference type="EMBL" id="CAOQHR010000005">
    <property type="protein sequence ID" value="CAI6335242.1"/>
    <property type="molecule type" value="Genomic_DNA"/>
</dbReference>
<evidence type="ECO:0000313" key="3">
    <source>
        <dbReference type="Proteomes" id="UP001152607"/>
    </source>
</evidence>
<keyword evidence="1" id="KW-0732">Signal</keyword>
<feature type="signal peptide" evidence="1">
    <location>
        <begin position="1"/>
        <end position="22"/>
    </location>
</feature>
<dbReference type="Proteomes" id="UP001152607">
    <property type="component" value="Unassembled WGS sequence"/>
</dbReference>
<dbReference type="PROSITE" id="PS51257">
    <property type="entry name" value="PROKAR_LIPOPROTEIN"/>
    <property type="match status" value="1"/>
</dbReference>
<keyword evidence="3" id="KW-1185">Reference proteome</keyword>
<proteinExistence type="predicted"/>